<feature type="transmembrane region" description="Helical" evidence="6">
    <location>
        <begin position="360"/>
        <end position="377"/>
    </location>
</feature>
<evidence type="ECO:0000256" key="4">
    <source>
        <dbReference type="ARBA" id="ARBA00022989"/>
    </source>
</evidence>
<dbReference type="Proteomes" id="UP000078463">
    <property type="component" value="Chromosome"/>
</dbReference>
<dbReference type="RefSeq" id="WP_068948639.1">
    <property type="nucleotide sequence ID" value="NZ_CP015922.1"/>
</dbReference>
<protein>
    <submittedName>
        <fullName evidence="9">Uncharacterized protein</fullName>
    </submittedName>
</protein>
<evidence type="ECO:0000256" key="1">
    <source>
        <dbReference type="ARBA" id="ARBA00004651"/>
    </source>
</evidence>
<dbReference type="GO" id="GO:0005886">
    <property type="term" value="C:plasma membrane"/>
    <property type="evidence" value="ECO:0007669"/>
    <property type="project" value="UniProtKB-SubCell"/>
</dbReference>
<feature type="transmembrane region" description="Helical" evidence="6">
    <location>
        <begin position="789"/>
        <end position="809"/>
    </location>
</feature>
<dbReference type="PANTHER" id="PTHR30287:SF1">
    <property type="entry name" value="INNER MEMBRANE PROTEIN"/>
    <property type="match status" value="1"/>
</dbReference>
<dbReference type="InterPro" id="IPR003838">
    <property type="entry name" value="ABC3_permease_C"/>
</dbReference>
<feature type="domain" description="ABC3 transporter permease C-terminal" evidence="7">
    <location>
        <begin position="261"/>
        <end position="378"/>
    </location>
</feature>
<feature type="transmembrane region" description="Helical" evidence="6">
    <location>
        <begin position="23"/>
        <end position="42"/>
    </location>
</feature>
<keyword evidence="5 6" id="KW-0472">Membrane</keyword>
<evidence type="ECO:0000256" key="6">
    <source>
        <dbReference type="SAM" id="Phobius"/>
    </source>
</evidence>
<feature type="domain" description="MacB-like periplasmic core" evidence="8">
    <location>
        <begin position="26"/>
        <end position="201"/>
    </location>
</feature>
<comment type="subcellular location">
    <subcellularLocation>
        <location evidence="1">Cell membrane</location>
        <topology evidence="1">Multi-pass membrane protein</topology>
    </subcellularLocation>
</comment>
<feature type="transmembrane region" description="Helical" evidence="6">
    <location>
        <begin position="418"/>
        <end position="444"/>
    </location>
</feature>
<feature type="transmembrane region" description="Helical" evidence="6">
    <location>
        <begin position="310"/>
        <end position="328"/>
    </location>
</feature>
<keyword evidence="2" id="KW-1003">Cell membrane</keyword>
<feature type="transmembrane region" description="Helical" evidence="6">
    <location>
        <begin position="335"/>
        <end position="354"/>
    </location>
</feature>
<feature type="transmembrane region" description="Helical" evidence="6">
    <location>
        <begin position="389"/>
        <end position="412"/>
    </location>
</feature>
<proteinExistence type="predicted"/>
<evidence type="ECO:0000259" key="7">
    <source>
        <dbReference type="Pfam" id="PF02687"/>
    </source>
</evidence>
<feature type="transmembrane region" description="Helical" evidence="6">
    <location>
        <begin position="753"/>
        <end position="777"/>
    </location>
</feature>
<feature type="transmembrane region" description="Helical" evidence="6">
    <location>
        <begin position="465"/>
        <end position="488"/>
    </location>
</feature>
<name>A0A191UFB1_9BURK</name>
<evidence type="ECO:0000259" key="8">
    <source>
        <dbReference type="Pfam" id="PF12704"/>
    </source>
</evidence>
<feature type="transmembrane region" description="Helical" evidence="6">
    <location>
        <begin position="704"/>
        <end position="725"/>
    </location>
</feature>
<sequence length="827" mass="90844">MIHFFIGLSQGLRQDLRSRELKWLLVALIISVSAMTSVSFLADRMHRAFEFDARQLLASDLLIAADQPLSERFTLEAQRRQLRIAQTIVFPSMATVGTQSKLASIKAVSPEYPLRGSLQVESLSREMATLSPASGTVFVEPALLNNLHTSLGDLVRIGDRQFVISGVLLRELDRGAGFMNFAPRVMMSLGDLQSTGLIGLGSRVTYRLLLAGSDSEIASYEKWAKQYIESESLRGLRIETLENAQPMMRKTLQRAEQFLSLIALLTAMIAAVAIALSARRYMLGQADACASLKCFGATRVSILQKQVKTLLFFGILAAVIGSVFGYLVQEVLTRLLGGLLVASLPSISLAPMLWSILFTWVFLFAFAGLPLLALANVSPMRLIRKEFELEMLSTVWVSLLALATCSILIWLAARDWKLSLWVGLSFAAALGIFSLSAKLLLWALSKIRTQSFAMQFTMTAMGRRSGFAVMQITILGIAIMAILMILLLRQDLLSTWQGNIPMDAPNRFMINIQGDQKEGISKVLETGGVARPEFYPMVRGRLIEINGREITPNDFPDENAKRLVDREFNLSYTDQLPLGNRIISGDWIKGASPQVSMETGIAKTLKLKLGDHITFEVAGEKVSAPITSLRKLDWGSMRVNFFVIMPPAQLSNLPQSWITSYYQNPTKDILDFQLSQAYPNLTLVDVSASLQQIQEVLNKLSATLGLLFVFTIAAAILVLIAAIAATQDERYRNAALLKAIGASRAVLSHIARIELLIIGSTAGLLAGIASGLAAWALGRYVMEIEFNAFTQSIVMGVAFGVIASLAAGYRFQNRIQAATAVECLREV</sequence>
<keyword evidence="4 6" id="KW-1133">Transmembrane helix</keyword>
<dbReference type="InterPro" id="IPR025857">
    <property type="entry name" value="MacB_PCD"/>
</dbReference>
<accession>A0A191UFB1</accession>
<dbReference type="PANTHER" id="PTHR30287">
    <property type="entry name" value="MEMBRANE COMPONENT OF PREDICTED ABC SUPERFAMILY METABOLITE UPTAKE TRANSPORTER"/>
    <property type="match status" value="1"/>
</dbReference>
<dbReference type="STRING" id="1743168.A8O14_05755"/>
<feature type="transmembrane region" description="Helical" evidence="6">
    <location>
        <begin position="258"/>
        <end position="278"/>
    </location>
</feature>
<evidence type="ECO:0000313" key="10">
    <source>
        <dbReference type="Proteomes" id="UP000078463"/>
    </source>
</evidence>
<dbReference type="InterPro" id="IPR038766">
    <property type="entry name" value="Membrane_comp_ABC_pdt"/>
</dbReference>
<dbReference type="KEGG" id="pwu:A8O14_05755"/>
<reference evidence="10" key="1">
    <citation type="submission" date="2016-05" db="EMBL/GenBank/DDBJ databases">
        <title>Polynucleobacter sp. QLW-P1FAT50C-4 genome.</title>
        <authorList>
            <person name="Hahn M.W."/>
        </authorList>
    </citation>
    <scope>NUCLEOTIDE SEQUENCE [LARGE SCALE GENOMIC DNA]</scope>
    <source>
        <strain evidence="10">QLW-P1FAT50C-4</strain>
    </source>
</reference>
<keyword evidence="10" id="KW-1185">Reference proteome</keyword>
<dbReference type="AlphaFoldDB" id="A0A191UFB1"/>
<evidence type="ECO:0000256" key="3">
    <source>
        <dbReference type="ARBA" id="ARBA00022692"/>
    </source>
</evidence>
<evidence type="ECO:0000256" key="5">
    <source>
        <dbReference type="ARBA" id="ARBA00023136"/>
    </source>
</evidence>
<evidence type="ECO:0000256" key="2">
    <source>
        <dbReference type="ARBA" id="ARBA00022475"/>
    </source>
</evidence>
<dbReference type="EMBL" id="CP015922">
    <property type="protein sequence ID" value="ANI99627.1"/>
    <property type="molecule type" value="Genomic_DNA"/>
</dbReference>
<dbReference type="OrthoDB" id="5292592at2"/>
<keyword evidence="3 6" id="KW-0812">Transmembrane</keyword>
<evidence type="ECO:0000313" key="9">
    <source>
        <dbReference type="EMBL" id="ANI99627.1"/>
    </source>
</evidence>
<dbReference type="Pfam" id="PF12704">
    <property type="entry name" value="MacB_PCD"/>
    <property type="match status" value="1"/>
</dbReference>
<gene>
    <name evidence="9" type="ORF">A8O14_05755</name>
</gene>
<dbReference type="Pfam" id="PF02687">
    <property type="entry name" value="FtsX"/>
    <property type="match status" value="2"/>
</dbReference>
<feature type="domain" description="ABC3 transporter permease C-terminal" evidence="7">
    <location>
        <begin position="706"/>
        <end position="809"/>
    </location>
</feature>
<organism evidence="9 10">
    <name type="scientific">Polynucleobacter wuianus</name>
    <dbReference type="NCBI Taxonomy" id="1743168"/>
    <lineage>
        <taxon>Bacteria</taxon>
        <taxon>Pseudomonadati</taxon>
        <taxon>Pseudomonadota</taxon>
        <taxon>Betaproteobacteria</taxon>
        <taxon>Burkholderiales</taxon>
        <taxon>Burkholderiaceae</taxon>
        <taxon>Polynucleobacter</taxon>
    </lineage>
</organism>